<protein>
    <submittedName>
        <fullName evidence="1">Uncharacterized protein</fullName>
    </submittedName>
</protein>
<dbReference type="OrthoDB" id="5501383at2"/>
<accession>A0A2Z4FK65</accession>
<gene>
    <name evidence="1" type="ORF">DN745_08470</name>
</gene>
<organism evidence="1 2">
    <name type="scientific">Bradymonas sediminis</name>
    <dbReference type="NCBI Taxonomy" id="1548548"/>
    <lineage>
        <taxon>Bacteria</taxon>
        <taxon>Deltaproteobacteria</taxon>
        <taxon>Bradymonadales</taxon>
        <taxon>Bradymonadaceae</taxon>
        <taxon>Bradymonas</taxon>
    </lineage>
</organism>
<evidence type="ECO:0000313" key="1">
    <source>
        <dbReference type="EMBL" id="AWV89367.1"/>
    </source>
</evidence>
<keyword evidence="2" id="KW-1185">Reference proteome</keyword>
<dbReference type="Proteomes" id="UP000249799">
    <property type="component" value="Chromosome"/>
</dbReference>
<dbReference type="RefSeq" id="WP_111333825.1">
    <property type="nucleotide sequence ID" value="NZ_CP030032.1"/>
</dbReference>
<dbReference type="EMBL" id="CP030032">
    <property type="protein sequence ID" value="AWV89367.1"/>
    <property type="molecule type" value="Genomic_DNA"/>
</dbReference>
<name>A0A2Z4FK65_9DELT</name>
<reference evidence="1 2" key="1">
    <citation type="submission" date="2018-06" db="EMBL/GenBank/DDBJ databases">
        <title>Lujinxingia sediminis gen. nov. sp. nov., a new facultative anaerobic member of the class Deltaproteobacteria, and proposal of Lujinxingaceae fam. nov.</title>
        <authorList>
            <person name="Guo L.-Y."/>
            <person name="Li C.-M."/>
            <person name="Wang S."/>
            <person name="Du Z.-J."/>
        </authorList>
    </citation>
    <scope>NUCLEOTIDE SEQUENCE [LARGE SCALE GENOMIC DNA]</scope>
    <source>
        <strain evidence="1 2">FA350</strain>
    </source>
</reference>
<proteinExistence type="predicted"/>
<sequence length="204" mass="23482">MAYANIAEVEVCLQDCLKYCEKNPGSVYCLEFGDRLKTVIADLKSSRTSSDLHYSSWRRERGADKRSWKKVALLLREAQNELKKVDAVGYPDRRVMYWDSELLEAAARGMMKYLSAHREDIDFAADYVARFEQQIGGALTEDDDSEQAYQTYQNHIGARRDAMADATFLITDMRSAMRRDLGVDNPEYQSIRWTWALSPDEPVL</sequence>
<dbReference type="AlphaFoldDB" id="A0A2Z4FK65"/>
<dbReference type="KEGG" id="bsed:DN745_08470"/>
<evidence type="ECO:0000313" key="2">
    <source>
        <dbReference type="Proteomes" id="UP000249799"/>
    </source>
</evidence>